<dbReference type="InterPro" id="IPR028883">
    <property type="entry name" value="tRNA_aden_deaminase"/>
</dbReference>
<dbReference type="GO" id="GO:0052717">
    <property type="term" value="F:tRNA-specific adenosine-34 deaminase activity"/>
    <property type="evidence" value="ECO:0007669"/>
    <property type="project" value="UniProtKB-EC"/>
</dbReference>
<dbReference type="PROSITE" id="PS00903">
    <property type="entry name" value="CYT_DCMP_DEAMINASES_1"/>
    <property type="match status" value="1"/>
</dbReference>
<dbReference type="SUPFAM" id="SSF53927">
    <property type="entry name" value="Cytidine deaminase-like"/>
    <property type="match status" value="1"/>
</dbReference>
<dbReference type="InterPro" id="IPR016192">
    <property type="entry name" value="APOBEC/CMP_deaminase_Zn-bd"/>
</dbReference>
<evidence type="ECO:0000256" key="1">
    <source>
        <dbReference type="ARBA" id="ARBA00001947"/>
    </source>
</evidence>
<protein>
    <recommendedName>
        <fullName evidence="5">tRNA-specific adenosine deaminase 2</fullName>
        <ecNumber evidence="4">3.5.4.33</ecNumber>
    </recommendedName>
</protein>
<gene>
    <name evidence="12" type="primary">tadA_4</name>
    <name evidence="12" type="ORF">GALL_137420</name>
</gene>
<comment type="catalytic activity">
    <reaction evidence="10">
        <text>adenosine(34) in tRNA + H2O + H(+) = inosine(34) in tRNA + NH4(+)</text>
        <dbReference type="Rhea" id="RHEA:43168"/>
        <dbReference type="Rhea" id="RHEA-COMP:10373"/>
        <dbReference type="Rhea" id="RHEA-COMP:10374"/>
        <dbReference type="ChEBI" id="CHEBI:15377"/>
        <dbReference type="ChEBI" id="CHEBI:15378"/>
        <dbReference type="ChEBI" id="CHEBI:28938"/>
        <dbReference type="ChEBI" id="CHEBI:74411"/>
        <dbReference type="ChEBI" id="CHEBI:82852"/>
        <dbReference type="EC" id="3.5.4.33"/>
    </reaction>
</comment>
<comment type="cofactor">
    <cofactor evidence="1">
        <name>Zn(2+)</name>
        <dbReference type="ChEBI" id="CHEBI:29105"/>
    </cofactor>
</comment>
<keyword evidence="6" id="KW-0819">tRNA processing</keyword>
<comment type="subunit">
    <text evidence="3">Homodimer.</text>
</comment>
<dbReference type="InterPro" id="IPR016193">
    <property type="entry name" value="Cytidine_deaminase-like"/>
</dbReference>
<dbReference type="EC" id="3.5.4.33" evidence="4"/>
<name>A0A1J5SRJ8_9ZZZZ</name>
<dbReference type="GO" id="GO:0008270">
    <property type="term" value="F:zinc ion binding"/>
    <property type="evidence" value="ECO:0007669"/>
    <property type="project" value="InterPro"/>
</dbReference>
<dbReference type="Pfam" id="PF00383">
    <property type="entry name" value="dCMP_cyt_deam_1"/>
    <property type="match status" value="1"/>
</dbReference>
<evidence type="ECO:0000256" key="4">
    <source>
        <dbReference type="ARBA" id="ARBA00012740"/>
    </source>
</evidence>
<accession>A0A1J5SRJ8</accession>
<sequence length="207" mass="22053">MGVVILCLVIPFGNPIFARTMGGMNLENRIPSQVDDPNGEADEAFMRAALDLARQAASNGEVPVGAVVVKDGRIIGRGGNAPISRHDPSAHAEIAALRDAAQHIGNYRLVDCELFVTLEPCVMCVGAMFHARIARVVFGARDPKTGAAGSVFNLFGEFPHPNPPPGEEGAMIRLNHHARIHGGVLADECGKVLSDFFATRRAQQKAP</sequence>
<feature type="domain" description="CMP/dCMP-type deaminase" evidence="11">
    <location>
        <begin position="40"/>
        <end position="152"/>
    </location>
</feature>
<evidence type="ECO:0000256" key="2">
    <source>
        <dbReference type="ARBA" id="ARBA00010669"/>
    </source>
</evidence>
<evidence type="ECO:0000256" key="10">
    <source>
        <dbReference type="ARBA" id="ARBA00048045"/>
    </source>
</evidence>
<dbReference type="CDD" id="cd01285">
    <property type="entry name" value="nucleoside_deaminase"/>
    <property type="match status" value="1"/>
</dbReference>
<reference evidence="12" key="1">
    <citation type="submission" date="2016-10" db="EMBL/GenBank/DDBJ databases">
        <title>Sequence of Gallionella enrichment culture.</title>
        <authorList>
            <person name="Poehlein A."/>
            <person name="Muehling M."/>
            <person name="Daniel R."/>
        </authorList>
    </citation>
    <scope>NUCLEOTIDE SEQUENCE</scope>
</reference>
<evidence type="ECO:0000313" key="12">
    <source>
        <dbReference type="EMBL" id="OIR04260.1"/>
    </source>
</evidence>
<dbReference type="PANTHER" id="PTHR11079">
    <property type="entry name" value="CYTOSINE DEAMINASE FAMILY MEMBER"/>
    <property type="match status" value="1"/>
</dbReference>
<organism evidence="12">
    <name type="scientific">mine drainage metagenome</name>
    <dbReference type="NCBI Taxonomy" id="410659"/>
    <lineage>
        <taxon>unclassified sequences</taxon>
        <taxon>metagenomes</taxon>
        <taxon>ecological metagenomes</taxon>
    </lineage>
</organism>
<dbReference type="PROSITE" id="PS51747">
    <property type="entry name" value="CYT_DCMP_DEAMINASES_2"/>
    <property type="match status" value="1"/>
</dbReference>
<dbReference type="FunFam" id="3.40.140.10:FF:000005">
    <property type="entry name" value="tRNA-specific adenosine deaminase"/>
    <property type="match status" value="1"/>
</dbReference>
<evidence type="ECO:0000256" key="9">
    <source>
        <dbReference type="ARBA" id="ARBA00022833"/>
    </source>
</evidence>
<keyword evidence="7" id="KW-0479">Metal-binding</keyword>
<dbReference type="InterPro" id="IPR002125">
    <property type="entry name" value="CMP_dCMP_dom"/>
</dbReference>
<evidence type="ECO:0000256" key="6">
    <source>
        <dbReference type="ARBA" id="ARBA00022694"/>
    </source>
</evidence>
<dbReference type="AlphaFoldDB" id="A0A1J5SRJ8"/>
<dbReference type="HAMAP" id="MF_00972">
    <property type="entry name" value="tRNA_aden_deaminase"/>
    <property type="match status" value="1"/>
</dbReference>
<dbReference type="NCBIfam" id="NF008113">
    <property type="entry name" value="PRK10860.1"/>
    <property type="match status" value="1"/>
</dbReference>
<comment type="caution">
    <text evidence="12">The sequence shown here is derived from an EMBL/GenBank/DDBJ whole genome shotgun (WGS) entry which is preliminary data.</text>
</comment>
<keyword evidence="9" id="KW-0862">Zinc</keyword>
<keyword evidence="8 12" id="KW-0378">Hydrolase</keyword>
<evidence type="ECO:0000259" key="11">
    <source>
        <dbReference type="PROSITE" id="PS51747"/>
    </source>
</evidence>
<evidence type="ECO:0000256" key="8">
    <source>
        <dbReference type="ARBA" id="ARBA00022801"/>
    </source>
</evidence>
<dbReference type="Gene3D" id="3.40.140.10">
    <property type="entry name" value="Cytidine Deaminase, domain 2"/>
    <property type="match status" value="1"/>
</dbReference>
<dbReference type="PANTHER" id="PTHR11079:SF202">
    <property type="entry name" value="TRNA-SPECIFIC ADENOSINE DEAMINASE"/>
    <property type="match status" value="1"/>
</dbReference>
<evidence type="ECO:0000256" key="3">
    <source>
        <dbReference type="ARBA" id="ARBA00011738"/>
    </source>
</evidence>
<comment type="similarity">
    <text evidence="2">Belongs to the cytidine and deoxycytidylate deaminase family. ADAT2 subfamily.</text>
</comment>
<proteinExistence type="inferred from homology"/>
<evidence type="ECO:0000256" key="5">
    <source>
        <dbReference type="ARBA" id="ARBA00019216"/>
    </source>
</evidence>
<evidence type="ECO:0000256" key="7">
    <source>
        <dbReference type="ARBA" id="ARBA00022723"/>
    </source>
</evidence>
<dbReference type="GO" id="GO:0002100">
    <property type="term" value="P:tRNA wobble adenosine to inosine editing"/>
    <property type="evidence" value="ECO:0007669"/>
    <property type="project" value="InterPro"/>
</dbReference>
<dbReference type="EMBL" id="MLJW01000059">
    <property type="protein sequence ID" value="OIR04260.1"/>
    <property type="molecule type" value="Genomic_DNA"/>
</dbReference>